<feature type="compositionally biased region" description="Acidic residues" evidence="1">
    <location>
        <begin position="1250"/>
        <end position="1265"/>
    </location>
</feature>
<sequence>MAARDMASAEAPAHLSRMDKAFQTFKTGLFGVLFVMAKDASMQRLFAIFMMVLDFLQMMSFPLSQSPTLPWQHSSVLSEFSSALSVLSVGRAISLMGAGVTLGSFYIALFWIFGLLGCAVWVGYSFARESFRVVWPIKLLRTTAQLSTTALFIPLVSVLTNIFRCPPGETWATTGWECWGGSHGVVATLVAILISLFAALSAIVVSVFFDRNPKSSHVTARPHGRVQVVMILIKATLTLVYTQDWWLSAWALAACSVFAGAVWVSAYSIYLPFFQQRTNQLQTSFGAVHLWAGLCLVLVLLTGLEHVESAAFAFLLGAPLVAFSGWAFSDMRWRAYDSVDDLNTAYTVELKARRMLSRMTQERRPGSGTVKPQDIAKVHPMEVSSDLDATEDEGIELLQDVEDLYKQGCEAMPTSSILRVFAAQFFSAYRANRHLEVQMLASAESLSPSPDEAFIIFQRRRQVQDNDDTSGGQKMNVIARVRFEKYRVESQESGFRARERQVEFWAELLHKQPDIGKLNAIAGEITDSTARADAAFTQLLAINPRSIQTLRSYAQFLLEVTNNPSKANRLLEEAESIEDEVSKAHAERGNSVVFLSQDVSINASSENVAVITVSQDPRTMGEILTSNPQALKLFGYTRREMVGRTIDSLLPEPVASFHQRILRQYLSSGKAAVMNTSRVMFGLHRAGHVFPLVLNVRAMDSGFGGLMQPINSDERFILFMSKSLRITAACQESLLLMGLSPEELKSRAVSVDRYFAGVKVALGSQNQAQGLEAAAEAAASGDAEELGRASAAAKVMTASATGASAPKYKLELRRVSKGYMGAMGGASGSAAATKQRAGSKSRAAVPGRRAPLFASCQLQITPITTGFRQFDSSHGAKGNGSMRGFWRTGFDEDYCVVMRWRRHIDDAGSSSGKDKQAAGTRRAGLLASGQEGGASVAGSERGSKRSLVLSAHRPSVTAGPRSSLGSAAAAGVGLDGDGARGLLVGSPVAKTRRMRSDLRRSGSFGAAKRSSVPAADSLIRRSVSKSDRQPRAPAGRSRPPMTPAVSVPIEPALRSARNRSGRSSTSGTPARPMRHAKTVGVDDDPGDATASQRARTLSVAFSSGVLRVQDAKDQKRREVSRRRRAKAAEEAKRKRARAAAESAAGERAATSWFGWPFRGSKGARESKDSDDTSTAPSPVAASKQLAAARPLSHLRAQGDSAPAGQGHPAAQGGSGSGSGNLLSSFRDKDDSDEDAASAAAAAAAAPAPADADDDDDDDDGDDGDGDDGRGGGGGPASPARKQRYRGGSGSPPPSSPQMRHSPVDEEGLACPRGQLPDELGESLNGSLGQGVAMVVEEGSSSRSIDQGAPAESDTAAAAPKAGAGPGLGTCSSADTGPAAAAAAAKAASKASATSSGSAGNAAAAKDTPGGDSSADDKARPHDTRQSLASVAGSGDVPPVVGGEGRGCADDPGALCNTLDSDNGVIVVAEQDSRGELSAEGSPLKRHASLSETGIAMRSPDMRPRPAHAGTVSLVPTSGSVARDGADHDGDSKVVPASLMAGGLAAPQKAFPSSEMASPTRRKGGLRKSASPSPPPPARGDAPASPAAGPAPLLSLGEANPSGSTHRVTLALSVDQPLPERRSRANTDDSSDRGSSAGGSSFGGSSHGSASSRSSAMTQLRRSLTWQSNHTEPGLWRLRQAIFYIFAVFGIINVATTIVSREIFNGYLYDVSQVADSGLRLVEFSHILLGMQSLLLMGTHAVPATPGQFNLTLATVAQSVDLFAEVHDRLYVSAAADGDPQLTDLYSGVVPPFIDLVPFHSGQDGGAGRADSGEVVHIGLLDAGKKVVTKATSAFKSPQAAWDTSVANNSDVHFVLVNGPTSILSALNASAWISQYRTNSIFAFMTDVRVVMMYVTCGLVIFMGLAIIVPITRQVEHSKDEIFKVFLDVPTVVLRALKAQAHKRLGKLVREMEDDDAGMSDDEDDAEATDAITNVDWSKIDLKVRKRRYHKGMGVLCALLARFLLPLAVGLGYYTGLFLWERVAADLVVHDGEGILHTVTRTAQLSRTLFHTTAFSAERNVTEATAMLETARSALGAFSDLHHDLMYGNDARFIRNFIVLSEPQRRLMLENGCIAMSNPSPAEQTQLLSTLSRPDDGIFLSPSLEEVNFPGGRFYLTPKQLSKQAICLKFGYELLADGLHQGVIRFLSVIDELITERAAELQHLRDAGVEMESEAAAARRLADFRLRMVRTLGVVYVGAGLEESTEVHYRHVTAAIAEFQLIHTLATAASIVALVFFYVVVYQTTINQLDVEMKRTRGMLLLFPEHIIRSVPAIRGVIAQFSQTLGIARRPGRGR</sequence>
<reference evidence="4 5" key="1">
    <citation type="submission" date="2019-07" db="EMBL/GenBank/DDBJ databases">
        <title>Genomes of Cafeteria roenbergensis.</title>
        <authorList>
            <person name="Fischer M.G."/>
            <person name="Hackl T."/>
            <person name="Roman M."/>
        </authorList>
    </citation>
    <scope>NUCLEOTIDE SEQUENCE [LARGE SCALE GENOMIC DNA]</scope>
    <source>
        <strain evidence="4 5">E4-10P</strain>
    </source>
</reference>
<feature type="compositionally biased region" description="Basic and acidic residues" evidence="1">
    <location>
        <begin position="1414"/>
        <end position="1424"/>
    </location>
</feature>
<feature type="transmembrane region" description="Helical" evidence="2">
    <location>
        <begin position="1890"/>
        <end position="1910"/>
    </location>
</feature>
<protein>
    <recommendedName>
        <fullName evidence="3">PAS domain-containing protein</fullName>
    </recommendedName>
</protein>
<feature type="compositionally biased region" description="Low complexity" evidence="1">
    <location>
        <begin position="1061"/>
        <end position="1071"/>
    </location>
</feature>
<dbReference type="Proteomes" id="UP000322899">
    <property type="component" value="Unassembled WGS sequence"/>
</dbReference>
<feature type="compositionally biased region" description="Basic and acidic residues" evidence="1">
    <location>
        <begin position="1617"/>
        <end position="1631"/>
    </location>
</feature>
<dbReference type="InterPro" id="IPR035965">
    <property type="entry name" value="PAS-like_dom_sf"/>
</dbReference>
<evidence type="ECO:0000256" key="1">
    <source>
        <dbReference type="SAM" id="MobiDB-lite"/>
    </source>
</evidence>
<evidence type="ECO:0000256" key="2">
    <source>
        <dbReference type="SAM" id="Phobius"/>
    </source>
</evidence>
<keyword evidence="2" id="KW-0472">Membrane</keyword>
<dbReference type="Gene3D" id="3.30.450.20">
    <property type="entry name" value="PAS domain"/>
    <property type="match status" value="1"/>
</dbReference>
<keyword evidence="2" id="KW-1133">Transmembrane helix</keyword>
<feature type="region of interest" description="Disordered" evidence="1">
    <location>
        <begin position="1109"/>
        <end position="1451"/>
    </location>
</feature>
<feature type="compositionally biased region" description="Low complexity" evidence="1">
    <location>
        <begin position="1139"/>
        <end position="1149"/>
    </location>
</feature>
<dbReference type="Pfam" id="PF25474">
    <property type="entry name" value="TPR_TmcB"/>
    <property type="match status" value="1"/>
</dbReference>
<dbReference type="PANTHER" id="PTHR31600">
    <property type="entry name" value="TINY MACROCYSTS PROTEIN B-RELATED"/>
    <property type="match status" value="1"/>
</dbReference>
<feature type="region of interest" description="Disordered" evidence="1">
    <location>
        <begin position="991"/>
        <end position="1093"/>
    </location>
</feature>
<comment type="caution">
    <text evidence="4">The sequence shown here is derived from an EMBL/GenBank/DDBJ whole genome shotgun (WGS) entry which is preliminary data.</text>
</comment>
<feature type="transmembrane region" description="Helical" evidence="2">
    <location>
        <begin position="285"/>
        <end position="304"/>
    </location>
</feature>
<evidence type="ECO:0000259" key="3">
    <source>
        <dbReference type="PROSITE" id="PS50112"/>
    </source>
</evidence>
<feature type="compositionally biased region" description="Low complexity" evidence="1">
    <location>
        <begin position="1348"/>
        <end position="1362"/>
    </location>
</feature>
<dbReference type="NCBIfam" id="TIGR00229">
    <property type="entry name" value="sensory_box"/>
    <property type="match status" value="1"/>
</dbReference>
<accession>A0A5A8DYT2</accession>
<feature type="compositionally biased region" description="Gly residues" evidence="1">
    <location>
        <begin position="1635"/>
        <end position="1645"/>
    </location>
</feature>
<dbReference type="EMBL" id="VLTO01000059">
    <property type="protein sequence ID" value="KAA0170652.1"/>
    <property type="molecule type" value="Genomic_DNA"/>
</dbReference>
<feature type="region of interest" description="Disordered" evidence="1">
    <location>
        <begin position="1470"/>
        <end position="1489"/>
    </location>
</feature>
<dbReference type="PANTHER" id="PTHR31600:SF2">
    <property type="entry name" value="GAMETE ENRICHED GENE 10 PROTEIN-RELATED"/>
    <property type="match status" value="1"/>
</dbReference>
<feature type="transmembrane region" description="Helical" evidence="2">
    <location>
        <begin position="183"/>
        <end position="205"/>
    </location>
</feature>
<feature type="region of interest" description="Disordered" evidence="1">
    <location>
        <begin position="906"/>
        <end position="967"/>
    </location>
</feature>
<proteinExistence type="predicted"/>
<feature type="compositionally biased region" description="Low complexity" evidence="1">
    <location>
        <begin position="1236"/>
        <end position="1249"/>
    </location>
</feature>
<feature type="transmembrane region" description="Helical" evidence="2">
    <location>
        <begin position="139"/>
        <end position="163"/>
    </location>
</feature>
<evidence type="ECO:0000313" key="4">
    <source>
        <dbReference type="EMBL" id="KAA0170652.1"/>
    </source>
</evidence>
<feature type="compositionally biased region" description="Low complexity" evidence="1">
    <location>
        <begin position="1371"/>
        <end position="1407"/>
    </location>
</feature>
<dbReference type="InterPro" id="IPR052994">
    <property type="entry name" value="Tiny_macrocysts_regulators"/>
</dbReference>
<feature type="compositionally biased region" description="Low complexity" evidence="1">
    <location>
        <begin position="1200"/>
        <end position="1211"/>
    </location>
</feature>
<feature type="compositionally biased region" description="Low complexity" evidence="1">
    <location>
        <begin position="1646"/>
        <end position="1655"/>
    </location>
</feature>
<dbReference type="SUPFAM" id="SSF55785">
    <property type="entry name" value="PYP-like sensor domain (PAS domain)"/>
    <property type="match status" value="1"/>
</dbReference>
<feature type="transmembrane region" description="Helical" evidence="2">
    <location>
        <begin position="249"/>
        <end position="273"/>
    </location>
</feature>
<feature type="compositionally biased region" description="Low complexity" evidence="1">
    <location>
        <begin position="958"/>
        <end position="967"/>
    </location>
</feature>
<name>A0A5A8DYT2_CAFRO</name>
<keyword evidence="2" id="KW-0812">Transmembrane</keyword>
<organism evidence="4 5">
    <name type="scientific">Cafeteria roenbergensis</name>
    <name type="common">Marine flagellate</name>
    <dbReference type="NCBI Taxonomy" id="33653"/>
    <lineage>
        <taxon>Eukaryota</taxon>
        <taxon>Sar</taxon>
        <taxon>Stramenopiles</taxon>
        <taxon>Bigyra</taxon>
        <taxon>Opalozoa</taxon>
        <taxon>Bicosoecida</taxon>
        <taxon>Cafeteriaceae</taxon>
        <taxon>Cafeteria</taxon>
    </lineage>
</organism>
<dbReference type="CDD" id="cd00130">
    <property type="entry name" value="PAS"/>
    <property type="match status" value="1"/>
</dbReference>
<dbReference type="OrthoDB" id="542352at2759"/>
<dbReference type="PROSITE" id="PS50112">
    <property type="entry name" value="PAS"/>
    <property type="match status" value="1"/>
</dbReference>
<dbReference type="InterPro" id="IPR057352">
    <property type="entry name" value="TPR_TmcB/C"/>
</dbReference>
<feature type="compositionally biased region" description="Low complexity" evidence="1">
    <location>
        <begin position="1578"/>
        <end position="1596"/>
    </location>
</feature>
<feature type="transmembrane region" description="Helical" evidence="2">
    <location>
        <begin position="1992"/>
        <end position="2013"/>
    </location>
</feature>
<feature type="region of interest" description="Disordered" evidence="1">
    <location>
        <begin position="1495"/>
        <end position="1655"/>
    </location>
</feature>
<feature type="transmembrane region" description="Helical" evidence="2">
    <location>
        <begin position="310"/>
        <end position="328"/>
    </location>
</feature>
<gene>
    <name evidence="4" type="ORF">FNF27_06540</name>
</gene>
<feature type="transmembrane region" description="Helical" evidence="2">
    <location>
        <begin position="2260"/>
        <end position="2280"/>
    </location>
</feature>
<evidence type="ECO:0000313" key="5">
    <source>
        <dbReference type="Proteomes" id="UP000322899"/>
    </source>
</evidence>
<dbReference type="InterPro" id="IPR000014">
    <property type="entry name" value="PAS"/>
</dbReference>
<feature type="transmembrane region" description="Helical" evidence="2">
    <location>
        <begin position="105"/>
        <end position="127"/>
    </location>
</feature>
<feature type="domain" description="PAS" evidence="3">
    <location>
        <begin position="621"/>
        <end position="669"/>
    </location>
</feature>
<feature type="transmembrane region" description="Helical" evidence="2">
    <location>
        <begin position="45"/>
        <end position="63"/>
    </location>
</feature>